<dbReference type="AlphaFoldDB" id="A0AA39VZQ8"/>
<evidence type="ECO:0000313" key="3">
    <source>
        <dbReference type="EMBL" id="KAK0598345.1"/>
    </source>
</evidence>
<gene>
    <name evidence="3" type="ORF">LWI29_033891</name>
</gene>
<dbReference type="Proteomes" id="UP001168877">
    <property type="component" value="Unassembled WGS sequence"/>
</dbReference>
<evidence type="ECO:0000313" key="4">
    <source>
        <dbReference type="Proteomes" id="UP001168877"/>
    </source>
</evidence>
<evidence type="ECO:0000256" key="1">
    <source>
        <dbReference type="PROSITE-ProRule" id="PRU00176"/>
    </source>
</evidence>
<organism evidence="3 4">
    <name type="scientific">Acer saccharum</name>
    <name type="common">Sugar maple</name>
    <dbReference type="NCBI Taxonomy" id="4024"/>
    <lineage>
        <taxon>Eukaryota</taxon>
        <taxon>Viridiplantae</taxon>
        <taxon>Streptophyta</taxon>
        <taxon>Embryophyta</taxon>
        <taxon>Tracheophyta</taxon>
        <taxon>Spermatophyta</taxon>
        <taxon>Magnoliopsida</taxon>
        <taxon>eudicotyledons</taxon>
        <taxon>Gunneridae</taxon>
        <taxon>Pentapetalae</taxon>
        <taxon>rosids</taxon>
        <taxon>malvids</taxon>
        <taxon>Sapindales</taxon>
        <taxon>Sapindaceae</taxon>
        <taxon>Hippocastanoideae</taxon>
        <taxon>Acereae</taxon>
        <taxon>Acer</taxon>
    </lineage>
</organism>
<dbReference type="SUPFAM" id="SSF54928">
    <property type="entry name" value="RNA-binding domain, RBD"/>
    <property type="match status" value="1"/>
</dbReference>
<reference evidence="3" key="2">
    <citation type="submission" date="2023-06" db="EMBL/GenBank/DDBJ databases">
        <authorList>
            <person name="Swenson N.G."/>
            <person name="Wegrzyn J.L."/>
            <person name="Mcevoy S.L."/>
        </authorList>
    </citation>
    <scope>NUCLEOTIDE SEQUENCE</scope>
    <source>
        <strain evidence="3">NS2018</strain>
        <tissue evidence="3">Leaf</tissue>
    </source>
</reference>
<dbReference type="Pfam" id="PF00076">
    <property type="entry name" value="RRM_1"/>
    <property type="match status" value="1"/>
</dbReference>
<dbReference type="InterPro" id="IPR000504">
    <property type="entry name" value="RRM_dom"/>
</dbReference>
<name>A0AA39VZQ8_ACESA</name>
<sequence length="164" mass="18568">MREEVRESRLDSLDREESWGEINGGFRKKDFREGLVSVFLDNLNPGMDSVSLWGFLKPFGRVRDVFLASKKSSCSSVFGFARYYTMEEATKLVKMVNGRFLEGWPIRAKVAAFGWNSRRLLQSNQHGKYVVEGMNLAREKDGLESSLKAGSEGNKTFVEVVLGN</sequence>
<keyword evidence="4" id="KW-1185">Reference proteome</keyword>
<dbReference type="EMBL" id="JAUESC010000004">
    <property type="protein sequence ID" value="KAK0598345.1"/>
    <property type="molecule type" value="Genomic_DNA"/>
</dbReference>
<evidence type="ECO:0000259" key="2">
    <source>
        <dbReference type="PROSITE" id="PS50102"/>
    </source>
</evidence>
<keyword evidence="1" id="KW-0694">RNA-binding</keyword>
<protein>
    <recommendedName>
        <fullName evidence="2">RRM domain-containing protein</fullName>
    </recommendedName>
</protein>
<comment type="caution">
    <text evidence="3">The sequence shown here is derived from an EMBL/GenBank/DDBJ whole genome shotgun (WGS) entry which is preliminary data.</text>
</comment>
<dbReference type="PROSITE" id="PS50102">
    <property type="entry name" value="RRM"/>
    <property type="match status" value="1"/>
</dbReference>
<dbReference type="SMART" id="SM00360">
    <property type="entry name" value="RRM"/>
    <property type="match status" value="1"/>
</dbReference>
<dbReference type="CDD" id="cd00590">
    <property type="entry name" value="RRM_SF"/>
    <property type="match status" value="1"/>
</dbReference>
<reference evidence="3" key="1">
    <citation type="journal article" date="2022" name="Plant J.">
        <title>Strategies of tolerance reflected in two North American maple genomes.</title>
        <authorList>
            <person name="McEvoy S.L."/>
            <person name="Sezen U.U."/>
            <person name="Trouern-Trend A."/>
            <person name="McMahon S.M."/>
            <person name="Schaberg P.G."/>
            <person name="Yang J."/>
            <person name="Wegrzyn J.L."/>
            <person name="Swenson N.G."/>
        </authorList>
    </citation>
    <scope>NUCLEOTIDE SEQUENCE</scope>
    <source>
        <strain evidence="3">NS2018</strain>
    </source>
</reference>
<proteinExistence type="predicted"/>
<dbReference type="GO" id="GO:0003723">
    <property type="term" value="F:RNA binding"/>
    <property type="evidence" value="ECO:0007669"/>
    <property type="project" value="UniProtKB-UniRule"/>
</dbReference>
<feature type="domain" description="RRM" evidence="2">
    <location>
        <begin position="36"/>
        <end position="113"/>
    </location>
</feature>
<accession>A0AA39VZQ8</accession>
<dbReference type="Gene3D" id="3.30.70.330">
    <property type="match status" value="1"/>
</dbReference>
<dbReference type="InterPro" id="IPR012677">
    <property type="entry name" value="Nucleotide-bd_a/b_plait_sf"/>
</dbReference>
<dbReference type="InterPro" id="IPR035979">
    <property type="entry name" value="RBD_domain_sf"/>
</dbReference>